<dbReference type="STRING" id="28094.SAMN06295900_116123"/>
<sequence>MTEQSKYFQPGHAGDAYALANLTRALPPLVALQAFVAAARLGSISRAADHLCRTQGAVSRQIQQLETRNARGQPKIRALADVLLQLARDDRS</sequence>
<evidence type="ECO:0000313" key="3">
    <source>
        <dbReference type="EMBL" id="SMF70919.1"/>
    </source>
</evidence>
<dbReference type="Gene3D" id="1.10.10.10">
    <property type="entry name" value="Winged helix-like DNA-binding domain superfamily/Winged helix DNA-binding domain"/>
    <property type="match status" value="1"/>
</dbReference>
<evidence type="ECO:0000256" key="1">
    <source>
        <dbReference type="ARBA" id="ARBA00009437"/>
    </source>
</evidence>
<protein>
    <submittedName>
        <fullName evidence="3">Regulatory helix-turn-helix protein, lysR family</fullName>
    </submittedName>
</protein>
<reference evidence="4" key="1">
    <citation type="submission" date="2017-04" db="EMBL/GenBank/DDBJ databases">
        <authorList>
            <person name="Varghese N."/>
            <person name="Submissions S."/>
        </authorList>
    </citation>
    <scope>NUCLEOTIDE SEQUENCE [LARGE SCALE GENOMIC DNA]</scope>
    <source>
        <strain evidence="4">Ballard 720</strain>
    </source>
</reference>
<dbReference type="InterPro" id="IPR036388">
    <property type="entry name" value="WH-like_DNA-bd_sf"/>
</dbReference>
<dbReference type="SUPFAM" id="SSF46785">
    <property type="entry name" value="Winged helix' DNA-binding domain"/>
    <property type="match status" value="1"/>
</dbReference>
<dbReference type="InterPro" id="IPR058163">
    <property type="entry name" value="LysR-type_TF_proteobact-type"/>
</dbReference>
<gene>
    <name evidence="3" type="ORF">SAMN06295900_116123</name>
</gene>
<dbReference type="AlphaFoldDB" id="A0A1X7GJY5"/>
<feature type="domain" description="HTH lysR-type" evidence="2">
    <location>
        <begin position="27"/>
        <end position="68"/>
    </location>
</feature>
<keyword evidence="4" id="KW-1185">Reference proteome</keyword>
<proteinExistence type="inferred from homology"/>
<dbReference type="Pfam" id="PF00126">
    <property type="entry name" value="HTH_1"/>
    <property type="match status" value="1"/>
</dbReference>
<dbReference type="Proteomes" id="UP000192911">
    <property type="component" value="Unassembled WGS sequence"/>
</dbReference>
<name>A0A1X7GJY5_TRICW</name>
<dbReference type="InterPro" id="IPR000847">
    <property type="entry name" value="LysR_HTH_N"/>
</dbReference>
<dbReference type="PANTHER" id="PTHR30537:SF74">
    <property type="entry name" value="HTH-TYPE TRANSCRIPTIONAL REGULATOR TRPI"/>
    <property type="match status" value="1"/>
</dbReference>
<organism evidence="3 4">
    <name type="scientific">Trinickia caryophylli</name>
    <name type="common">Paraburkholderia caryophylli</name>
    <dbReference type="NCBI Taxonomy" id="28094"/>
    <lineage>
        <taxon>Bacteria</taxon>
        <taxon>Pseudomonadati</taxon>
        <taxon>Pseudomonadota</taxon>
        <taxon>Betaproteobacteria</taxon>
        <taxon>Burkholderiales</taxon>
        <taxon>Burkholderiaceae</taxon>
        <taxon>Trinickia</taxon>
    </lineage>
</organism>
<evidence type="ECO:0000313" key="4">
    <source>
        <dbReference type="Proteomes" id="UP000192911"/>
    </source>
</evidence>
<dbReference type="GO" id="GO:0006351">
    <property type="term" value="P:DNA-templated transcription"/>
    <property type="evidence" value="ECO:0007669"/>
    <property type="project" value="TreeGrafter"/>
</dbReference>
<comment type="similarity">
    <text evidence="1">Belongs to the LysR transcriptional regulatory family.</text>
</comment>
<dbReference type="InterPro" id="IPR036390">
    <property type="entry name" value="WH_DNA-bd_sf"/>
</dbReference>
<evidence type="ECO:0000259" key="2">
    <source>
        <dbReference type="PROSITE" id="PS50931"/>
    </source>
</evidence>
<accession>A0A1X7GJY5</accession>
<dbReference type="GO" id="GO:0003700">
    <property type="term" value="F:DNA-binding transcription factor activity"/>
    <property type="evidence" value="ECO:0007669"/>
    <property type="project" value="InterPro"/>
</dbReference>
<dbReference type="PANTHER" id="PTHR30537">
    <property type="entry name" value="HTH-TYPE TRANSCRIPTIONAL REGULATOR"/>
    <property type="match status" value="1"/>
</dbReference>
<dbReference type="EMBL" id="FXAH01000016">
    <property type="protein sequence ID" value="SMF70919.1"/>
    <property type="molecule type" value="Genomic_DNA"/>
</dbReference>
<dbReference type="PROSITE" id="PS50931">
    <property type="entry name" value="HTH_LYSR"/>
    <property type="match status" value="1"/>
</dbReference>
<dbReference type="GO" id="GO:0043565">
    <property type="term" value="F:sequence-specific DNA binding"/>
    <property type="evidence" value="ECO:0007669"/>
    <property type="project" value="TreeGrafter"/>
</dbReference>